<proteinExistence type="predicted"/>
<name>A0ABY6DYE1_9NEIS</name>
<gene>
    <name evidence="1" type="ORF">N8I74_07540</name>
</gene>
<sequence>MNKQDYFLNTVYIPGIGHEDLPSIFCLSLWEHEIPWSEDDFYNAAGFDKETTFVSIVNSEAYFAAYVTKTIRTPPEIDFSSNCKELLNKMLEAGAQLAWIAEEFWAETQIYENTLPISGEIVGYATLDQGPVLCPLDGDEIIGLNHQHLEGFLETKKRLVKL</sequence>
<dbReference type="EMBL" id="CP106753">
    <property type="protein sequence ID" value="UXY16858.1"/>
    <property type="molecule type" value="Genomic_DNA"/>
</dbReference>
<accession>A0ABY6DYE1</accession>
<dbReference type="Proteomes" id="UP001061302">
    <property type="component" value="Chromosome"/>
</dbReference>
<reference evidence="1" key="1">
    <citation type="submission" date="2022-10" db="EMBL/GenBank/DDBJ databases">
        <title>Chitiniphilus purpureus sp. nov., a novel chitin-degrading bacterium isolated from crawfish pond sediment.</title>
        <authorList>
            <person name="Li K."/>
        </authorList>
    </citation>
    <scope>NUCLEOTIDE SEQUENCE</scope>
    <source>
        <strain evidence="1">CD1</strain>
    </source>
</reference>
<organism evidence="1 2">
    <name type="scientific">Chitiniphilus purpureus</name>
    <dbReference type="NCBI Taxonomy" id="2981137"/>
    <lineage>
        <taxon>Bacteria</taxon>
        <taxon>Pseudomonadati</taxon>
        <taxon>Pseudomonadota</taxon>
        <taxon>Betaproteobacteria</taxon>
        <taxon>Neisseriales</taxon>
        <taxon>Chitinibacteraceae</taxon>
        <taxon>Chitiniphilus</taxon>
    </lineage>
</organism>
<evidence type="ECO:0000313" key="1">
    <source>
        <dbReference type="EMBL" id="UXY16858.1"/>
    </source>
</evidence>
<evidence type="ECO:0000313" key="2">
    <source>
        <dbReference type="Proteomes" id="UP001061302"/>
    </source>
</evidence>
<protein>
    <recommendedName>
        <fullName evidence="3">DUF1851 domain-containing protein</fullName>
    </recommendedName>
</protein>
<evidence type="ECO:0008006" key="3">
    <source>
        <dbReference type="Google" id="ProtNLM"/>
    </source>
</evidence>
<dbReference type="RefSeq" id="WP_263126267.1">
    <property type="nucleotide sequence ID" value="NZ_CP106753.1"/>
</dbReference>
<keyword evidence="2" id="KW-1185">Reference proteome</keyword>